<dbReference type="PROSITE" id="PS51463">
    <property type="entry name" value="P_GLUCOSE_ISOMERASE_3"/>
    <property type="match status" value="1"/>
</dbReference>
<accession>A0A3B1DV63</accession>
<dbReference type="GO" id="GO:0006096">
    <property type="term" value="P:glycolytic process"/>
    <property type="evidence" value="ECO:0007669"/>
    <property type="project" value="UniProtKB-KW"/>
</dbReference>
<dbReference type="GO" id="GO:0097367">
    <property type="term" value="F:carbohydrate derivative binding"/>
    <property type="evidence" value="ECO:0007669"/>
    <property type="project" value="InterPro"/>
</dbReference>
<gene>
    <name evidence="4" type="ORF">MNBD_PLANCTO03-480</name>
</gene>
<evidence type="ECO:0000256" key="2">
    <source>
        <dbReference type="ARBA" id="ARBA00023152"/>
    </source>
</evidence>
<dbReference type="SUPFAM" id="SSF53697">
    <property type="entry name" value="SIS domain"/>
    <property type="match status" value="1"/>
</dbReference>
<sequence>MLTLDYANCLSSRVGEHGLDPARLDRGSDFAKAAAHLTERLATTRGTGWEKWRDLATGPARAQYTKAVRKVVAECEGKFDNLVVLGIGGSALGNIALQSALNPASYNLLPANQRPTPRLFVVDNVDPASLGSVLDTCRQLGGLERTCFNVISKSGETAETASQFMIVRAMLKETLGKDFHRNIVAIT</sequence>
<dbReference type="EMBL" id="UOGK01000435">
    <property type="protein sequence ID" value="VAX40743.1"/>
    <property type="molecule type" value="Genomic_DNA"/>
</dbReference>
<dbReference type="Pfam" id="PF00342">
    <property type="entry name" value="PGI"/>
    <property type="match status" value="1"/>
</dbReference>
<dbReference type="GO" id="GO:0005829">
    <property type="term" value="C:cytosol"/>
    <property type="evidence" value="ECO:0007669"/>
    <property type="project" value="TreeGrafter"/>
</dbReference>
<proteinExistence type="predicted"/>
<evidence type="ECO:0000313" key="4">
    <source>
        <dbReference type="EMBL" id="VAX40743.1"/>
    </source>
</evidence>
<dbReference type="GO" id="GO:0051156">
    <property type="term" value="P:glucose 6-phosphate metabolic process"/>
    <property type="evidence" value="ECO:0007669"/>
    <property type="project" value="TreeGrafter"/>
</dbReference>
<keyword evidence="2" id="KW-0324">Glycolysis</keyword>
<dbReference type="Gene3D" id="3.40.50.10490">
    <property type="entry name" value="Glucose-6-phosphate isomerase like protein, domain 1"/>
    <property type="match status" value="1"/>
</dbReference>
<dbReference type="PANTHER" id="PTHR11469">
    <property type="entry name" value="GLUCOSE-6-PHOSPHATE ISOMERASE"/>
    <property type="match status" value="1"/>
</dbReference>
<evidence type="ECO:0000256" key="1">
    <source>
        <dbReference type="ARBA" id="ARBA00022432"/>
    </source>
</evidence>
<dbReference type="GO" id="GO:0004347">
    <property type="term" value="F:glucose-6-phosphate isomerase activity"/>
    <property type="evidence" value="ECO:0007669"/>
    <property type="project" value="UniProtKB-EC"/>
</dbReference>
<dbReference type="GO" id="GO:0006094">
    <property type="term" value="P:gluconeogenesis"/>
    <property type="evidence" value="ECO:0007669"/>
    <property type="project" value="UniProtKB-KW"/>
</dbReference>
<dbReference type="AlphaFoldDB" id="A0A3B1DV63"/>
<organism evidence="4">
    <name type="scientific">hydrothermal vent metagenome</name>
    <dbReference type="NCBI Taxonomy" id="652676"/>
    <lineage>
        <taxon>unclassified sequences</taxon>
        <taxon>metagenomes</taxon>
        <taxon>ecological metagenomes</taxon>
    </lineage>
</organism>
<name>A0A3B1DV63_9ZZZZ</name>
<dbReference type="PANTHER" id="PTHR11469:SF1">
    <property type="entry name" value="GLUCOSE-6-PHOSPHATE ISOMERASE"/>
    <property type="match status" value="1"/>
</dbReference>
<dbReference type="InterPro" id="IPR046348">
    <property type="entry name" value="SIS_dom_sf"/>
</dbReference>
<evidence type="ECO:0000256" key="3">
    <source>
        <dbReference type="ARBA" id="ARBA00023235"/>
    </source>
</evidence>
<reference evidence="4" key="1">
    <citation type="submission" date="2018-06" db="EMBL/GenBank/DDBJ databases">
        <authorList>
            <person name="Zhirakovskaya E."/>
        </authorList>
    </citation>
    <scope>NUCLEOTIDE SEQUENCE</scope>
</reference>
<dbReference type="GO" id="GO:0048029">
    <property type="term" value="F:monosaccharide binding"/>
    <property type="evidence" value="ECO:0007669"/>
    <property type="project" value="TreeGrafter"/>
</dbReference>
<keyword evidence="3 4" id="KW-0413">Isomerase</keyword>
<feature type="non-terminal residue" evidence="4">
    <location>
        <position position="187"/>
    </location>
</feature>
<dbReference type="EC" id="5.3.1.9" evidence="4"/>
<keyword evidence="1" id="KW-0312">Gluconeogenesis</keyword>
<dbReference type="InterPro" id="IPR001672">
    <property type="entry name" value="G6P_Isomerase"/>
</dbReference>
<protein>
    <submittedName>
        <fullName evidence="4">Glucose-6-phosphate isomerase</fullName>
        <ecNumber evidence="4">5.3.1.9</ecNumber>
    </submittedName>
</protein>